<dbReference type="Gene3D" id="2.130.10.10">
    <property type="entry name" value="YVTN repeat-like/Quinoprotein amine dehydrogenase"/>
    <property type="match status" value="1"/>
</dbReference>
<name>A0ABR2HW64_9EUKA</name>
<keyword evidence="2" id="KW-1185">Reference proteome</keyword>
<dbReference type="SUPFAM" id="SSF50978">
    <property type="entry name" value="WD40 repeat-like"/>
    <property type="match status" value="1"/>
</dbReference>
<accession>A0ABR2HW64</accession>
<gene>
    <name evidence="1" type="ORF">M9Y10_016444</name>
</gene>
<dbReference type="InterPro" id="IPR036322">
    <property type="entry name" value="WD40_repeat_dom_sf"/>
</dbReference>
<organism evidence="1 2">
    <name type="scientific">Tritrichomonas musculus</name>
    <dbReference type="NCBI Taxonomy" id="1915356"/>
    <lineage>
        <taxon>Eukaryota</taxon>
        <taxon>Metamonada</taxon>
        <taxon>Parabasalia</taxon>
        <taxon>Tritrichomonadida</taxon>
        <taxon>Tritrichomonadidae</taxon>
        <taxon>Tritrichomonas</taxon>
    </lineage>
</organism>
<reference evidence="1 2" key="1">
    <citation type="submission" date="2024-04" db="EMBL/GenBank/DDBJ databases">
        <title>Tritrichomonas musculus Genome.</title>
        <authorList>
            <person name="Alves-Ferreira E."/>
            <person name="Grigg M."/>
            <person name="Lorenzi H."/>
            <person name="Galac M."/>
        </authorList>
    </citation>
    <scope>NUCLEOTIDE SEQUENCE [LARGE SCALE GENOMIC DNA]</scope>
    <source>
        <strain evidence="1 2">EAF2021</strain>
    </source>
</reference>
<dbReference type="SMART" id="SM00320">
    <property type="entry name" value="WD40"/>
    <property type="match status" value="2"/>
</dbReference>
<evidence type="ECO:0000313" key="2">
    <source>
        <dbReference type="Proteomes" id="UP001470230"/>
    </source>
</evidence>
<dbReference type="Proteomes" id="UP001470230">
    <property type="component" value="Unassembled WGS sequence"/>
</dbReference>
<proteinExistence type="predicted"/>
<sequence length="291" mass="32911">MSIRSVLNKKTAFAKEKTGVFEAEGFFDGSVIIHVNKKYIDEDDKSEFTLQEHSAPITDIMFIVTHYYGTKIQEDTPTSSRLFLASSSYDQTIIIWQLYDGVWSVAKRFEFEDSYCTSISAPPSNIYYDKIYFGFSDGRATYIDINDDATKMVNIKKYDNDQICLSIFANSDNNENEVIIVGNSKGEIQCTNNEETQILKNGSSSSRKEGVLYIDVDPPYIVATFKNGLVLIIDKLLSKTKDITPALKDLDQFIPVMAKFDHLTHAIKILSDKGQIVTVMKFPNGSYKLIK</sequence>
<dbReference type="InterPro" id="IPR015943">
    <property type="entry name" value="WD40/YVTN_repeat-like_dom_sf"/>
</dbReference>
<comment type="caution">
    <text evidence="1">The sequence shown here is derived from an EMBL/GenBank/DDBJ whole genome shotgun (WGS) entry which is preliminary data.</text>
</comment>
<evidence type="ECO:0000313" key="1">
    <source>
        <dbReference type="EMBL" id="KAK8853899.1"/>
    </source>
</evidence>
<dbReference type="EMBL" id="JAPFFF010000021">
    <property type="protein sequence ID" value="KAK8853899.1"/>
    <property type="molecule type" value="Genomic_DNA"/>
</dbReference>
<dbReference type="InterPro" id="IPR001680">
    <property type="entry name" value="WD40_rpt"/>
</dbReference>
<protein>
    <submittedName>
        <fullName evidence="1">Uncharacterized protein</fullName>
    </submittedName>
</protein>